<feature type="chain" id="PRO_5015359990" description="Pilus assembly protein CpaD" evidence="1">
    <location>
        <begin position="23"/>
        <end position="187"/>
    </location>
</feature>
<sequence length="187" mass="20007">MTVTKAKTILAGLAVICLAACDAPSPQIGVTQRVSAPYVEAQHQFRFASGASSLSAQERERIARFLKQLALKKGDFLIVTIPSSGQPKIDAERQAVMQSLLARSAAKKQYLMDTSFGSRPSPYRQTGIIRATRTQGLRVDCKPSITDLGCASASNLAAMLHEPGDVLEPEMTAFMARGDAPVSGNLQ</sequence>
<evidence type="ECO:0000256" key="1">
    <source>
        <dbReference type="SAM" id="SignalP"/>
    </source>
</evidence>
<gene>
    <name evidence="2" type="ORF">DA792_00185</name>
</gene>
<keyword evidence="1" id="KW-0732">Signal</keyword>
<dbReference type="KEGG" id="cbak:DA792_00185"/>
<keyword evidence="2" id="KW-0614">Plasmid</keyword>
<dbReference type="AlphaFoldDB" id="A0A2R4LXT9"/>
<dbReference type="OrthoDB" id="7853937at2"/>
<feature type="signal peptide" evidence="1">
    <location>
        <begin position="1"/>
        <end position="22"/>
    </location>
</feature>
<dbReference type="RefSeq" id="WP_107717340.1">
    <property type="nucleotide sequence ID" value="NZ_CP028472.1"/>
</dbReference>
<evidence type="ECO:0000313" key="2">
    <source>
        <dbReference type="EMBL" id="AVW89672.1"/>
    </source>
</evidence>
<evidence type="ECO:0008006" key="4">
    <source>
        <dbReference type="Google" id="ProtNLM"/>
    </source>
</evidence>
<organism evidence="2 3">
    <name type="scientific">Celeribacter baekdonensis</name>
    <dbReference type="NCBI Taxonomy" id="875171"/>
    <lineage>
        <taxon>Bacteria</taxon>
        <taxon>Pseudomonadati</taxon>
        <taxon>Pseudomonadota</taxon>
        <taxon>Alphaproteobacteria</taxon>
        <taxon>Rhodobacterales</taxon>
        <taxon>Roseobacteraceae</taxon>
        <taxon>Celeribacter</taxon>
    </lineage>
</organism>
<reference evidence="2 3" key="1">
    <citation type="submission" date="2018-03" db="EMBL/GenBank/DDBJ databases">
        <title>The Complete Genome of Celeribacter baekdonensis strain LH4, a Thiosulfate-Oxidizing Alphaproteobacterium Isolated from Gulf of Mexico Continental Slope Sediments.</title>
        <authorList>
            <person name="Flood B.E."/>
            <person name="Bailey J.V."/>
            <person name="Leprich D."/>
        </authorList>
    </citation>
    <scope>NUCLEOTIDE SEQUENCE [LARGE SCALE GENOMIC DNA]</scope>
    <source>
        <strain evidence="2 3">LH4</strain>
        <plasmid evidence="3">Plasmid pcblh4a</plasmid>
    </source>
</reference>
<geneLocation type="plasmid" evidence="3">
    <name>pcblh4a</name>
</geneLocation>
<dbReference type="EMBL" id="CP028472">
    <property type="protein sequence ID" value="AVW89672.1"/>
    <property type="molecule type" value="Genomic_DNA"/>
</dbReference>
<proteinExistence type="predicted"/>
<protein>
    <recommendedName>
        <fullName evidence="4">Pilus assembly protein CpaD</fullName>
    </recommendedName>
</protein>
<dbReference type="Proteomes" id="UP000241447">
    <property type="component" value="Plasmid pCBLh4a"/>
</dbReference>
<name>A0A2R4LXT9_9RHOB</name>
<evidence type="ECO:0000313" key="3">
    <source>
        <dbReference type="Proteomes" id="UP000241447"/>
    </source>
</evidence>
<accession>A0A2R4LXT9</accession>